<proteinExistence type="predicted"/>
<feature type="chain" id="PRO_5045053510" evidence="1">
    <location>
        <begin position="30"/>
        <end position="197"/>
    </location>
</feature>
<sequence>MIELHRGEMVRVRTRLLIAALALCVPASAACAPATGEPVPAAAARDAAYGEADIRFAQEMIPHHRQTIRLAELAEGRAHNLYVQELGRKLIPVEQADIDTLATWLRGWRRQVPPDDAKAAHAMPGMVSAEQLGVLEGLSGAAFDESWLPVLSRHLASGVEMAETVLARGSHRPTLRLAKEMIVNQRATIAEIAELLA</sequence>
<accession>A0ABT4S611</accession>
<dbReference type="Pfam" id="PF03713">
    <property type="entry name" value="DUF305"/>
    <property type="match status" value="1"/>
</dbReference>
<dbReference type="InterPro" id="IPR005183">
    <property type="entry name" value="DUF305_CopM-like"/>
</dbReference>
<evidence type="ECO:0000259" key="2">
    <source>
        <dbReference type="Pfam" id="PF03713"/>
    </source>
</evidence>
<organism evidence="3 4">
    <name type="scientific">Nonomuraea corallina</name>
    <dbReference type="NCBI Taxonomy" id="2989783"/>
    <lineage>
        <taxon>Bacteria</taxon>
        <taxon>Bacillati</taxon>
        <taxon>Actinomycetota</taxon>
        <taxon>Actinomycetes</taxon>
        <taxon>Streptosporangiales</taxon>
        <taxon>Streptosporangiaceae</taxon>
        <taxon>Nonomuraea</taxon>
    </lineage>
</organism>
<protein>
    <submittedName>
        <fullName evidence="3">DUF305 domain-containing protein</fullName>
    </submittedName>
</protein>
<name>A0ABT4S611_9ACTN</name>
<comment type="caution">
    <text evidence="3">The sequence shown here is derived from an EMBL/GenBank/DDBJ whole genome shotgun (WGS) entry which is preliminary data.</text>
</comment>
<reference evidence="3" key="1">
    <citation type="submission" date="2022-11" db="EMBL/GenBank/DDBJ databases">
        <title>Nonomuraea corallina sp. nov., a new species of the genus Nonomuraea isolated from sea side sediment in Thai sea.</title>
        <authorList>
            <person name="Ngamcharungchit C."/>
            <person name="Matsumoto A."/>
            <person name="Suriyachadkun C."/>
            <person name="Panbangred W."/>
            <person name="Inahashi Y."/>
            <person name="Intra B."/>
        </authorList>
    </citation>
    <scope>NUCLEOTIDE SEQUENCE</scope>
    <source>
        <strain evidence="3">MCN248</strain>
    </source>
</reference>
<dbReference type="EMBL" id="JAPNNL010000010">
    <property type="protein sequence ID" value="MDA0632634.1"/>
    <property type="molecule type" value="Genomic_DNA"/>
</dbReference>
<dbReference type="Gene3D" id="1.20.1260.10">
    <property type="match status" value="1"/>
</dbReference>
<dbReference type="InterPro" id="IPR012347">
    <property type="entry name" value="Ferritin-like"/>
</dbReference>
<evidence type="ECO:0000313" key="4">
    <source>
        <dbReference type="Proteomes" id="UP001144036"/>
    </source>
</evidence>
<evidence type="ECO:0000313" key="3">
    <source>
        <dbReference type="EMBL" id="MDA0632634.1"/>
    </source>
</evidence>
<dbReference type="PANTHER" id="PTHR36933">
    <property type="entry name" value="SLL0788 PROTEIN"/>
    <property type="match status" value="1"/>
</dbReference>
<dbReference type="RefSeq" id="WP_270153412.1">
    <property type="nucleotide sequence ID" value="NZ_JAPNNL010000010.1"/>
</dbReference>
<dbReference type="Proteomes" id="UP001144036">
    <property type="component" value="Unassembled WGS sequence"/>
</dbReference>
<keyword evidence="1" id="KW-0732">Signal</keyword>
<dbReference type="PROSITE" id="PS51257">
    <property type="entry name" value="PROKAR_LIPOPROTEIN"/>
    <property type="match status" value="1"/>
</dbReference>
<gene>
    <name evidence="3" type="ORF">OUY22_04330</name>
</gene>
<keyword evidence="4" id="KW-1185">Reference proteome</keyword>
<dbReference type="PANTHER" id="PTHR36933:SF1">
    <property type="entry name" value="SLL0788 PROTEIN"/>
    <property type="match status" value="1"/>
</dbReference>
<evidence type="ECO:0000256" key="1">
    <source>
        <dbReference type="SAM" id="SignalP"/>
    </source>
</evidence>
<feature type="domain" description="DUF305" evidence="2">
    <location>
        <begin position="53"/>
        <end position="196"/>
    </location>
</feature>
<feature type="signal peptide" evidence="1">
    <location>
        <begin position="1"/>
        <end position="29"/>
    </location>
</feature>